<reference evidence="1" key="1">
    <citation type="submission" date="2019-08" db="EMBL/GenBank/DDBJ databases">
        <authorList>
            <person name="Kucharzyk K."/>
            <person name="Murdoch R.W."/>
            <person name="Higgins S."/>
            <person name="Loffler F."/>
        </authorList>
    </citation>
    <scope>NUCLEOTIDE SEQUENCE</scope>
</reference>
<name>A0A645F4P6_9ZZZZ</name>
<dbReference type="EMBL" id="VSSQ01054920">
    <property type="protein sequence ID" value="MPN08830.1"/>
    <property type="molecule type" value="Genomic_DNA"/>
</dbReference>
<dbReference type="AlphaFoldDB" id="A0A645F4P6"/>
<proteinExistence type="predicted"/>
<evidence type="ECO:0000313" key="1">
    <source>
        <dbReference type="EMBL" id="MPN08830.1"/>
    </source>
</evidence>
<organism evidence="1">
    <name type="scientific">bioreactor metagenome</name>
    <dbReference type="NCBI Taxonomy" id="1076179"/>
    <lineage>
        <taxon>unclassified sequences</taxon>
        <taxon>metagenomes</taxon>
        <taxon>ecological metagenomes</taxon>
    </lineage>
</organism>
<protein>
    <submittedName>
        <fullName evidence="1">Uncharacterized protein</fullName>
    </submittedName>
</protein>
<comment type="caution">
    <text evidence="1">The sequence shown here is derived from an EMBL/GenBank/DDBJ whole genome shotgun (WGS) entry which is preliminary data.</text>
</comment>
<sequence length="108" mass="12435">MNGLEFYNDNGVKLTVYGNNNAVEHSVDTVYNEVLEKAINVSYKQQSGNWYAVSWIQNDKIIYQKGIVGKGSINTLIFQYPISEKDVYDEFLQKLDSYFQTPKVDEAH</sequence>
<gene>
    <name evidence="1" type="ORF">SDC9_156116</name>
</gene>
<accession>A0A645F4P6</accession>